<keyword evidence="1" id="KW-0472">Membrane</keyword>
<dbReference type="InterPro" id="IPR018764">
    <property type="entry name" value="RskA_C"/>
</dbReference>
<gene>
    <name evidence="3" type="ORF">C7T94_05575</name>
</gene>
<dbReference type="OrthoDB" id="1420916at2"/>
<keyword evidence="1" id="KW-1133">Transmembrane helix</keyword>
<evidence type="ECO:0000313" key="4">
    <source>
        <dbReference type="Proteomes" id="UP000240912"/>
    </source>
</evidence>
<feature type="domain" description="Anti-sigma K factor RskA C-terminal" evidence="2">
    <location>
        <begin position="113"/>
        <end position="275"/>
    </location>
</feature>
<dbReference type="PANTHER" id="PTHR37461">
    <property type="entry name" value="ANTI-SIGMA-K FACTOR RSKA"/>
    <property type="match status" value="1"/>
</dbReference>
<name>A0A2T3HP21_9SPHI</name>
<dbReference type="Pfam" id="PF10099">
    <property type="entry name" value="RskA_C"/>
    <property type="match status" value="1"/>
</dbReference>
<evidence type="ECO:0000259" key="2">
    <source>
        <dbReference type="Pfam" id="PF10099"/>
    </source>
</evidence>
<dbReference type="Proteomes" id="UP000240912">
    <property type="component" value="Unassembled WGS sequence"/>
</dbReference>
<dbReference type="EMBL" id="PYLS01000004">
    <property type="protein sequence ID" value="PST84194.1"/>
    <property type="molecule type" value="Genomic_DNA"/>
</dbReference>
<keyword evidence="4" id="KW-1185">Reference proteome</keyword>
<proteinExistence type="predicted"/>
<dbReference type="InterPro" id="IPR051474">
    <property type="entry name" value="Anti-sigma-K/W_factor"/>
</dbReference>
<dbReference type="GO" id="GO:0005886">
    <property type="term" value="C:plasma membrane"/>
    <property type="evidence" value="ECO:0007669"/>
    <property type="project" value="InterPro"/>
</dbReference>
<dbReference type="PANTHER" id="PTHR37461:SF1">
    <property type="entry name" value="ANTI-SIGMA-K FACTOR RSKA"/>
    <property type="match status" value="1"/>
</dbReference>
<protein>
    <recommendedName>
        <fullName evidence="2">Anti-sigma K factor RskA C-terminal domain-containing protein</fullName>
    </recommendedName>
</protein>
<comment type="caution">
    <text evidence="3">The sequence shown here is derived from an EMBL/GenBank/DDBJ whole genome shotgun (WGS) entry which is preliminary data.</text>
</comment>
<dbReference type="GO" id="GO:0006417">
    <property type="term" value="P:regulation of translation"/>
    <property type="evidence" value="ECO:0007669"/>
    <property type="project" value="TreeGrafter"/>
</dbReference>
<dbReference type="AlphaFoldDB" id="A0A2T3HP21"/>
<accession>A0A2T3HP21</accession>
<dbReference type="GO" id="GO:0016989">
    <property type="term" value="F:sigma factor antagonist activity"/>
    <property type="evidence" value="ECO:0007669"/>
    <property type="project" value="TreeGrafter"/>
</dbReference>
<keyword evidence="1" id="KW-0812">Transmembrane</keyword>
<evidence type="ECO:0000256" key="1">
    <source>
        <dbReference type="SAM" id="Phobius"/>
    </source>
</evidence>
<organism evidence="3 4">
    <name type="scientific">Pedobacter yulinensis</name>
    <dbReference type="NCBI Taxonomy" id="2126353"/>
    <lineage>
        <taxon>Bacteria</taxon>
        <taxon>Pseudomonadati</taxon>
        <taxon>Bacteroidota</taxon>
        <taxon>Sphingobacteriia</taxon>
        <taxon>Sphingobacteriales</taxon>
        <taxon>Sphingobacteriaceae</taxon>
        <taxon>Pedobacter</taxon>
    </lineage>
</organism>
<feature type="transmembrane region" description="Helical" evidence="1">
    <location>
        <begin position="112"/>
        <end position="132"/>
    </location>
</feature>
<evidence type="ECO:0000313" key="3">
    <source>
        <dbReference type="EMBL" id="PST84194.1"/>
    </source>
</evidence>
<sequence length="287" mass="31395">MEDIRSYLESGILELYVLGELSHEEAAEVQALAVKHPEIADEIAAIELALEQYAQSNAIEPDTAVGQRIFAEIGPAISLPASPVAAAVPPQHQTVTDPETGNQSARLRRLQFWLAAAVTLLVVSAGALFYTYSELSAARERITGLSLQNQQYTRNATYMLKSNEELRTMLNMNADAGWSAVRLAGTAQAPEARMMVYWHKESKQVMVNNVNLKLPEHDKNHQYQLWALVNGKPVDLGVFDAGKDTSSMMIRMKEIATAQAFAVTLEPAGGSKNPTLERMVVMGAVSI</sequence>
<reference evidence="3 4" key="1">
    <citation type="submission" date="2018-03" db="EMBL/GenBank/DDBJ databases">
        <authorList>
            <person name="Keele B.F."/>
        </authorList>
    </citation>
    <scope>NUCLEOTIDE SEQUENCE [LARGE SCALE GENOMIC DNA]</scope>
    <source>
        <strain evidence="3 4">YL28-9</strain>
    </source>
</reference>